<dbReference type="EMBL" id="KQ414666">
    <property type="protein sequence ID" value="KOC65028.1"/>
    <property type="molecule type" value="Genomic_DNA"/>
</dbReference>
<organism evidence="2 3">
    <name type="scientific">Habropoda laboriosa</name>
    <dbReference type="NCBI Taxonomy" id="597456"/>
    <lineage>
        <taxon>Eukaryota</taxon>
        <taxon>Metazoa</taxon>
        <taxon>Ecdysozoa</taxon>
        <taxon>Arthropoda</taxon>
        <taxon>Hexapoda</taxon>
        <taxon>Insecta</taxon>
        <taxon>Pterygota</taxon>
        <taxon>Neoptera</taxon>
        <taxon>Endopterygota</taxon>
        <taxon>Hymenoptera</taxon>
        <taxon>Apocrita</taxon>
        <taxon>Aculeata</taxon>
        <taxon>Apoidea</taxon>
        <taxon>Anthophila</taxon>
        <taxon>Apidae</taxon>
        <taxon>Habropoda</taxon>
    </lineage>
</organism>
<feature type="region of interest" description="Disordered" evidence="1">
    <location>
        <begin position="1"/>
        <end position="52"/>
    </location>
</feature>
<dbReference type="Proteomes" id="UP000053825">
    <property type="component" value="Unassembled WGS sequence"/>
</dbReference>
<evidence type="ECO:0000256" key="1">
    <source>
        <dbReference type="SAM" id="MobiDB-lite"/>
    </source>
</evidence>
<gene>
    <name evidence="2" type="ORF">WH47_04618</name>
</gene>
<accession>A0A0L7R2H1</accession>
<keyword evidence="3" id="KW-1185">Reference proteome</keyword>
<dbReference type="AlphaFoldDB" id="A0A0L7R2H1"/>
<name>A0A0L7R2H1_9HYME</name>
<protein>
    <submittedName>
        <fullName evidence="2">Uncharacterized protein</fullName>
    </submittedName>
</protein>
<evidence type="ECO:0000313" key="3">
    <source>
        <dbReference type="Proteomes" id="UP000053825"/>
    </source>
</evidence>
<sequence>MDKASKDNRANQCNPNHDKTGPGHKAGYQGAGTKADLDNHALQIQRNKEGRN</sequence>
<reference evidence="2 3" key="1">
    <citation type="submission" date="2015-07" db="EMBL/GenBank/DDBJ databases">
        <title>The genome of Habropoda laboriosa.</title>
        <authorList>
            <person name="Pan H."/>
            <person name="Kapheim K."/>
        </authorList>
    </citation>
    <scope>NUCLEOTIDE SEQUENCE [LARGE SCALE GENOMIC DNA]</scope>
    <source>
        <strain evidence="2">0110345459</strain>
    </source>
</reference>
<proteinExistence type="predicted"/>
<evidence type="ECO:0000313" key="2">
    <source>
        <dbReference type="EMBL" id="KOC65028.1"/>
    </source>
</evidence>